<keyword evidence="1" id="KW-1133">Transmembrane helix</keyword>
<evidence type="ECO:0000256" key="1">
    <source>
        <dbReference type="SAM" id="Phobius"/>
    </source>
</evidence>
<dbReference type="EMBL" id="GBRH01265769">
    <property type="protein sequence ID" value="JAD32126.1"/>
    <property type="molecule type" value="Transcribed_RNA"/>
</dbReference>
<proteinExistence type="predicted"/>
<name>A0A0A8Z020_ARUDO</name>
<dbReference type="AlphaFoldDB" id="A0A0A8Z020"/>
<feature type="transmembrane region" description="Helical" evidence="1">
    <location>
        <begin position="12"/>
        <end position="31"/>
    </location>
</feature>
<organism evidence="2">
    <name type="scientific">Arundo donax</name>
    <name type="common">Giant reed</name>
    <name type="synonym">Donax arundinaceus</name>
    <dbReference type="NCBI Taxonomy" id="35708"/>
    <lineage>
        <taxon>Eukaryota</taxon>
        <taxon>Viridiplantae</taxon>
        <taxon>Streptophyta</taxon>
        <taxon>Embryophyta</taxon>
        <taxon>Tracheophyta</taxon>
        <taxon>Spermatophyta</taxon>
        <taxon>Magnoliopsida</taxon>
        <taxon>Liliopsida</taxon>
        <taxon>Poales</taxon>
        <taxon>Poaceae</taxon>
        <taxon>PACMAD clade</taxon>
        <taxon>Arundinoideae</taxon>
        <taxon>Arundineae</taxon>
        <taxon>Arundo</taxon>
    </lineage>
</organism>
<keyword evidence="1" id="KW-0472">Membrane</keyword>
<sequence length="39" mass="4519">MVNRDSIHHPCYYTFSLLVATHTLTVTASLWEENVLIDK</sequence>
<protein>
    <submittedName>
        <fullName evidence="2">Uncharacterized protein</fullName>
    </submittedName>
</protein>
<keyword evidence="1" id="KW-0812">Transmembrane</keyword>
<evidence type="ECO:0000313" key="2">
    <source>
        <dbReference type="EMBL" id="JAD32126.1"/>
    </source>
</evidence>
<reference evidence="2" key="1">
    <citation type="submission" date="2014-09" db="EMBL/GenBank/DDBJ databases">
        <authorList>
            <person name="Magalhaes I.L.F."/>
            <person name="Oliveira U."/>
            <person name="Santos F.R."/>
            <person name="Vidigal T.H.D.A."/>
            <person name="Brescovit A.D."/>
            <person name="Santos A.J."/>
        </authorList>
    </citation>
    <scope>NUCLEOTIDE SEQUENCE</scope>
    <source>
        <tissue evidence="2">Shoot tissue taken approximately 20 cm above the soil surface</tissue>
    </source>
</reference>
<reference evidence="2" key="2">
    <citation type="journal article" date="2015" name="Data Brief">
        <title>Shoot transcriptome of the giant reed, Arundo donax.</title>
        <authorList>
            <person name="Barrero R.A."/>
            <person name="Guerrero F.D."/>
            <person name="Moolhuijzen P."/>
            <person name="Goolsby J.A."/>
            <person name="Tidwell J."/>
            <person name="Bellgard S.E."/>
            <person name="Bellgard M.I."/>
        </authorList>
    </citation>
    <scope>NUCLEOTIDE SEQUENCE</scope>
    <source>
        <tissue evidence="2">Shoot tissue taken approximately 20 cm above the soil surface</tissue>
    </source>
</reference>
<accession>A0A0A8Z020</accession>